<feature type="transmembrane region" description="Helical" evidence="1">
    <location>
        <begin position="81"/>
        <end position="103"/>
    </location>
</feature>
<keyword evidence="3" id="KW-0547">Nucleotide-binding</keyword>
<dbReference type="GO" id="GO:0005524">
    <property type="term" value="F:ATP binding"/>
    <property type="evidence" value="ECO:0007669"/>
    <property type="project" value="UniProtKB-KW"/>
</dbReference>
<dbReference type="PANTHER" id="PTHR40448">
    <property type="entry name" value="TWO-COMPONENT SENSOR HISTIDINE KINASE"/>
    <property type="match status" value="1"/>
</dbReference>
<keyword evidence="3" id="KW-0067">ATP-binding</keyword>
<feature type="transmembrane region" description="Helical" evidence="1">
    <location>
        <begin position="118"/>
        <end position="139"/>
    </location>
</feature>
<evidence type="ECO:0000259" key="2">
    <source>
        <dbReference type="Pfam" id="PF14501"/>
    </source>
</evidence>
<protein>
    <submittedName>
        <fullName evidence="3">ATP-binding protein</fullName>
    </submittedName>
</protein>
<feature type="transmembrane region" description="Helical" evidence="1">
    <location>
        <begin position="39"/>
        <end position="69"/>
    </location>
</feature>
<comment type="caution">
    <text evidence="3">The sequence shown here is derived from an EMBL/GenBank/DDBJ whole genome shotgun (WGS) entry which is preliminary data.</text>
</comment>
<accession>A0A3E5ALJ1</accession>
<organism evidence="3 4">
    <name type="scientific">Agathobacter rectalis</name>
    <dbReference type="NCBI Taxonomy" id="39491"/>
    <lineage>
        <taxon>Bacteria</taxon>
        <taxon>Bacillati</taxon>
        <taxon>Bacillota</taxon>
        <taxon>Clostridia</taxon>
        <taxon>Lachnospirales</taxon>
        <taxon>Lachnospiraceae</taxon>
        <taxon>Agathobacter</taxon>
    </lineage>
</organism>
<keyword evidence="1" id="KW-1133">Transmembrane helix</keyword>
<feature type="transmembrane region" description="Helical" evidence="1">
    <location>
        <begin position="151"/>
        <end position="176"/>
    </location>
</feature>
<dbReference type="CDD" id="cd16935">
    <property type="entry name" value="HATPase_AgrC-ComD-like"/>
    <property type="match status" value="1"/>
</dbReference>
<dbReference type="PANTHER" id="PTHR40448:SF1">
    <property type="entry name" value="TWO-COMPONENT SENSOR HISTIDINE KINASE"/>
    <property type="match status" value="1"/>
</dbReference>
<evidence type="ECO:0000313" key="3">
    <source>
        <dbReference type="EMBL" id="RGN21715.1"/>
    </source>
</evidence>
<dbReference type="InterPro" id="IPR036890">
    <property type="entry name" value="HATPase_C_sf"/>
</dbReference>
<feature type="domain" description="Sensor histidine kinase NatK-like C-terminal" evidence="2">
    <location>
        <begin position="330"/>
        <end position="421"/>
    </location>
</feature>
<reference evidence="3 4" key="1">
    <citation type="submission" date="2018-08" db="EMBL/GenBank/DDBJ databases">
        <title>A genome reference for cultivated species of the human gut microbiota.</title>
        <authorList>
            <person name="Zou Y."/>
            <person name="Xue W."/>
            <person name="Luo G."/>
        </authorList>
    </citation>
    <scope>NUCLEOTIDE SEQUENCE [LARGE SCALE GENOMIC DNA]</scope>
    <source>
        <strain evidence="3 4">OM05-6AA</strain>
    </source>
</reference>
<proteinExistence type="predicted"/>
<keyword evidence="1" id="KW-0812">Transmembrane</keyword>
<evidence type="ECO:0000256" key="1">
    <source>
        <dbReference type="SAM" id="Phobius"/>
    </source>
</evidence>
<feature type="transmembrane region" description="Helical" evidence="1">
    <location>
        <begin position="188"/>
        <end position="208"/>
    </location>
</feature>
<gene>
    <name evidence="3" type="ORF">DXB72_11630</name>
</gene>
<dbReference type="AlphaFoldDB" id="A0A3E5ALJ1"/>
<dbReference type="InterPro" id="IPR032834">
    <property type="entry name" value="NatK-like_C"/>
</dbReference>
<dbReference type="GO" id="GO:0042802">
    <property type="term" value="F:identical protein binding"/>
    <property type="evidence" value="ECO:0007669"/>
    <property type="project" value="TreeGrafter"/>
</dbReference>
<dbReference type="SUPFAM" id="SSF55874">
    <property type="entry name" value="ATPase domain of HSP90 chaperone/DNA topoisomerase II/histidine kinase"/>
    <property type="match status" value="1"/>
</dbReference>
<dbReference type="EMBL" id="QSUG01000012">
    <property type="protein sequence ID" value="RGN21715.1"/>
    <property type="molecule type" value="Genomic_DNA"/>
</dbReference>
<dbReference type="Proteomes" id="UP000260970">
    <property type="component" value="Unassembled WGS sequence"/>
</dbReference>
<keyword evidence="1" id="KW-0472">Membrane</keyword>
<name>A0A3E5ALJ1_9FIRM</name>
<dbReference type="Gene3D" id="3.30.565.10">
    <property type="entry name" value="Histidine kinase-like ATPase, C-terminal domain"/>
    <property type="match status" value="1"/>
</dbReference>
<sequence length="434" mass="50138">MSAAVCYFLVYFAEALILLQYSSNVFEYKISSIKRYILLTVLFIPIYFISFAHIGLLNTALFFVATFVFLKISTMENSATLFFHSAIMIVIMTLCELASMGIFSKFSYHFYSKMNDTVLLYSVSFLSKLLYFVIIYFISHKLSSTRSNIRFSIYEITTLAIIPVISVFVIYTMIYFLMNYKIKSPLNYLLILSSFFMLLINILIFGLFEHIKQKNSEIAELTLQNQRDADSVEYYKAIVSQDEKQKVLIHDIKKHLNAIASLNEQHDSEKIAAYLTHVLGSSELKHSVRVCDNDLLNALLCRYQKICLTQNIALHIDIRSKCIDFVTYDDLSVLFGNLMDNAVESAEKTVNPFIELNVFQKEKNNMTIITLIDSCRVNPIDKNGNLLPTKKPNPQFHGFGMRSIENIVKKYNGEMTFYFDDPTKTFHTIIMLRH</sequence>
<dbReference type="Pfam" id="PF14501">
    <property type="entry name" value="HATPase_c_5"/>
    <property type="match status" value="1"/>
</dbReference>
<evidence type="ECO:0000313" key="4">
    <source>
        <dbReference type="Proteomes" id="UP000260970"/>
    </source>
</evidence>